<dbReference type="PANTHER" id="PTHR33495">
    <property type="entry name" value="ANTI-SIGMA FACTOR ANTAGONIST TM_1081-RELATED-RELATED"/>
    <property type="match status" value="1"/>
</dbReference>
<dbReference type="InterPro" id="IPR003658">
    <property type="entry name" value="Anti-sigma_ant"/>
</dbReference>
<dbReference type="AlphaFoldDB" id="A0A2N3WFJ8"/>
<sequence>MSETTERPLRPGGLAIRSGAVGSLVLVRLSGALDLATADDLADVLDTQLRTGRDIVLDCTGLDFMAVVGMSLMLGTHRAARAKGRRLIVVTGGNRAVLRPLSVTRVDVLLHLAASIDDACAELSGLAPGSRG</sequence>
<dbReference type="RefSeq" id="WP_101436401.1">
    <property type="nucleotide sequence ID" value="NZ_JACJHR010000011.1"/>
</dbReference>
<evidence type="ECO:0000256" key="1">
    <source>
        <dbReference type="ARBA" id="ARBA00009013"/>
    </source>
</evidence>
<evidence type="ECO:0000259" key="3">
    <source>
        <dbReference type="PROSITE" id="PS50801"/>
    </source>
</evidence>
<evidence type="ECO:0000313" key="5">
    <source>
        <dbReference type="EMBL" id="PKV92611.1"/>
    </source>
</evidence>
<name>A0A2N3WFJ8_9PSEU</name>
<organism evidence="5 6">
    <name type="scientific">Amycolatopsis echigonensis</name>
    <dbReference type="NCBI Taxonomy" id="2576905"/>
    <lineage>
        <taxon>Bacteria</taxon>
        <taxon>Bacillati</taxon>
        <taxon>Actinomycetota</taxon>
        <taxon>Actinomycetes</taxon>
        <taxon>Pseudonocardiales</taxon>
        <taxon>Pseudonocardiaceae</taxon>
        <taxon>Amycolatopsis</taxon>
    </lineage>
</organism>
<feature type="domain" description="STAS" evidence="3">
    <location>
        <begin position="14"/>
        <end position="123"/>
    </location>
</feature>
<accession>A0A8E2B2K7</accession>
<dbReference type="OrthoDB" id="9793697at2"/>
<dbReference type="EMBL" id="JACJHR010000011">
    <property type="protein sequence ID" value="MBB2499487.1"/>
    <property type="molecule type" value="Genomic_DNA"/>
</dbReference>
<evidence type="ECO:0000313" key="7">
    <source>
        <dbReference type="Proteomes" id="UP000550260"/>
    </source>
</evidence>
<evidence type="ECO:0000313" key="6">
    <source>
        <dbReference type="Proteomes" id="UP000233750"/>
    </source>
</evidence>
<proteinExistence type="inferred from homology"/>
<dbReference type="PANTHER" id="PTHR33495:SF2">
    <property type="entry name" value="ANTI-SIGMA FACTOR ANTAGONIST TM_1081-RELATED"/>
    <property type="match status" value="1"/>
</dbReference>
<keyword evidence="6" id="KW-1185">Reference proteome</keyword>
<dbReference type="EMBL" id="PJMY01000003">
    <property type="protein sequence ID" value="PKV92611.1"/>
    <property type="molecule type" value="Genomic_DNA"/>
</dbReference>
<dbReference type="InterPro" id="IPR002645">
    <property type="entry name" value="STAS_dom"/>
</dbReference>
<dbReference type="GO" id="GO:0043856">
    <property type="term" value="F:anti-sigma factor antagonist activity"/>
    <property type="evidence" value="ECO:0007669"/>
    <property type="project" value="InterPro"/>
</dbReference>
<dbReference type="Proteomes" id="UP000233750">
    <property type="component" value="Unassembled WGS sequence"/>
</dbReference>
<reference evidence="4 7" key="2">
    <citation type="submission" date="2020-08" db="EMBL/GenBank/DDBJ databases">
        <title>Amycolatopsis echigonensis JCM 21831.</title>
        <authorList>
            <person name="Tedsree N."/>
            <person name="Kuncharoen N."/>
            <person name="Likhitwitayawuid K."/>
            <person name="Tanasupawat S."/>
        </authorList>
    </citation>
    <scope>NUCLEOTIDE SEQUENCE [LARGE SCALE GENOMIC DNA]</scope>
    <source>
        <strain evidence="4 7">JCM 21831</strain>
    </source>
</reference>
<dbReference type="Proteomes" id="UP000550260">
    <property type="component" value="Unassembled WGS sequence"/>
</dbReference>
<dbReference type="CDD" id="cd07043">
    <property type="entry name" value="STAS_anti-anti-sigma_factors"/>
    <property type="match status" value="1"/>
</dbReference>
<dbReference type="Pfam" id="PF01740">
    <property type="entry name" value="STAS"/>
    <property type="match status" value="1"/>
</dbReference>
<evidence type="ECO:0000313" key="4">
    <source>
        <dbReference type="EMBL" id="MBB2499487.1"/>
    </source>
</evidence>
<accession>A0A2N3WFJ8</accession>
<comment type="caution">
    <text evidence="5">The sequence shown here is derived from an EMBL/GenBank/DDBJ whole genome shotgun (WGS) entry which is preliminary data.</text>
</comment>
<reference evidence="5 6" key="1">
    <citation type="submission" date="2017-12" db="EMBL/GenBank/DDBJ databases">
        <title>Sequencing the genomes of 1000 Actinobacteria strains.</title>
        <authorList>
            <person name="Klenk H.-P."/>
        </authorList>
    </citation>
    <scope>NUCLEOTIDE SEQUENCE [LARGE SCALE GENOMIC DNA]</scope>
    <source>
        <strain evidence="5 6">DSM 45165</strain>
    </source>
</reference>
<gene>
    <name evidence="5" type="ORF">ATK30_3433</name>
    <name evidence="4" type="ORF">H5411_10145</name>
</gene>
<dbReference type="PROSITE" id="PS50801">
    <property type="entry name" value="STAS"/>
    <property type="match status" value="1"/>
</dbReference>
<dbReference type="NCBIfam" id="TIGR00377">
    <property type="entry name" value="ant_ant_sig"/>
    <property type="match status" value="1"/>
</dbReference>
<comment type="similarity">
    <text evidence="1 2">Belongs to the anti-sigma-factor antagonist family.</text>
</comment>
<evidence type="ECO:0000256" key="2">
    <source>
        <dbReference type="RuleBase" id="RU003749"/>
    </source>
</evidence>
<protein>
    <recommendedName>
        <fullName evidence="2">Anti-sigma factor antagonist</fullName>
    </recommendedName>
</protein>
<dbReference type="SUPFAM" id="SSF52091">
    <property type="entry name" value="SpoIIaa-like"/>
    <property type="match status" value="1"/>
</dbReference>
<dbReference type="InterPro" id="IPR036513">
    <property type="entry name" value="STAS_dom_sf"/>
</dbReference>
<dbReference type="Gene3D" id="3.30.750.24">
    <property type="entry name" value="STAS domain"/>
    <property type="match status" value="1"/>
</dbReference>